<keyword evidence="2" id="KW-1133">Transmembrane helix</keyword>
<feature type="region of interest" description="Disordered" evidence="1">
    <location>
        <begin position="32"/>
        <end position="57"/>
    </location>
</feature>
<reference evidence="3 4" key="1">
    <citation type="journal article" date="2023" name="ISME J.">
        <title>Cultivation and genomic characterization of novel and ubiquitous marine nitrite-oxidizing bacteria from the Nitrospirales.</title>
        <authorList>
            <person name="Mueller A.J."/>
            <person name="Daebeler A."/>
            <person name="Herbold C.W."/>
            <person name="Kirkegaard R.H."/>
            <person name="Daims H."/>
        </authorList>
    </citation>
    <scope>NUCLEOTIDE SEQUENCE [LARGE SCALE GENOMIC DNA]</scope>
    <source>
        <strain evidence="3 4">EB</strain>
    </source>
</reference>
<dbReference type="EMBL" id="JAQOUE010000001">
    <property type="protein sequence ID" value="MDT7040797.1"/>
    <property type="molecule type" value="Genomic_DNA"/>
</dbReference>
<evidence type="ECO:0000313" key="4">
    <source>
        <dbReference type="Proteomes" id="UP001250932"/>
    </source>
</evidence>
<sequence>MPYVFPYENVFMGGIAILIVALLIFRVKLARQQRRRTDGERSVSPSTEMDKDSFPLV</sequence>
<dbReference type="Proteomes" id="UP001250932">
    <property type="component" value="Unassembled WGS sequence"/>
</dbReference>
<keyword evidence="4" id="KW-1185">Reference proteome</keyword>
<organism evidence="3 4">
    <name type="scientific">Candidatus Nitronereus thalassa</name>
    <dbReference type="NCBI Taxonomy" id="3020898"/>
    <lineage>
        <taxon>Bacteria</taxon>
        <taxon>Pseudomonadati</taxon>
        <taxon>Nitrospirota</taxon>
        <taxon>Nitrospiria</taxon>
        <taxon>Nitrospirales</taxon>
        <taxon>Nitrospiraceae</taxon>
        <taxon>Candidatus Nitronereus</taxon>
    </lineage>
</organism>
<accession>A0ABU3K329</accession>
<proteinExistence type="predicted"/>
<keyword evidence="2" id="KW-0472">Membrane</keyword>
<evidence type="ECO:0000256" key="2">
    <source>
        <dbReference type="SAM" id="Phobius"/>
    </source>
</evidence>
<keyword evidence="2" id="KW-0812">Transmembrane</keyword>
<evidence type="ECO:0000313" key="3">
    <source>
        <dbReference type="EMBL" id="MDT7040797.1"/>
    </source>
</evidence>
<dbReference type="RefSeq" id="WP_313831156.1">
    <property type="nucleotide sequence ID" value="NZ_JAQOUE010000001.1"/>
</dbReference>
<feature type="compositionally biased region" description="Basic and acidic residues" evidence="1">
    <location>
        <begin position="48"/>
        <end position="57"/>
    </location>
</feature>
<protein>
    <submittedName>
        <fullName evidence="3">Uncharacterized protein</fullName>
    </submittedName>
</protein>
<evidence type="ECO:0000256" key="1">
    <source>
        <dbReference type="SAM" id="MobiDB-lite"/>
    </source>
</evidence>
<name>A0ABU3K329_9BACT</name>
<gene>
    <name evidence="3" type="ORF">PPG34_00445</name>
</gene>
<comment type="caution">
    <text evidence="3">The sequence shown here is derived from an EMBL/GenBank/DDBJ whole genome shotgun (WGS) entry which is preliminary data.</text>
</comment>
<feature type="transmembrane region" description="Helical" evidence="2">
    <location>
        <begin position="6"/>
        <end position="25"/>
    </location>
</feature>